<evidence type="ECO:0000313" key="2">
    <source>
        <dbReference type="Proteomes" id="UP000275348"/>
    </source>
</evidence>
<accession>A0A3L9M7R0</accession>
<gene>
    <name evidence="1" type="ORF">EAH69_09670</name>
</gene>
<name>A0A3L9M7R0_9FLAO</name>
<organism evidence="1 2">
    <name type="scientific">Faecalibacter macacae</name>
    <dbReference type="NCBI Taxonomy" id="1859289"/>
    <lineage>
        <taxon>Bacteria</taxon>
        <taxon>Pseudomonadati</taxon>
        <taxon>Bacteroidota</taxon>
        <taxon>Flavobacteriia</taxon>
        <taxon>Flavobacteriales</taxon>
        <taxon>Weeksellaceae</taxon>
        <taxon>Faecalibacter</taxon>
    </lineage>
</organism>
<dbReference type="OrthoDB" id="1364852at2"/>
<reference evidence="1 2" key="1">
    <citation type="submission" date="2018-10" db="EMBL/GenBank/DDBJ databases">
        <authorList>
            <person name="Chen X."/>
        </authorList>
    </citation>
    <scope>NUCLEOTIDE SEQUENCE [LARGE SCALE GENOMIC DNA]</scope>
    <source>
        <strain evidence="1 2">YIM 102668</strain>
    </source>
</reference>
<dbReference type="RefSeq" id="WP_121935003.1">
    <property type="nucleotide sequence ID" value="NZ_RDOJ01000013.1"/>
</dbReference>
<proteinExistence type="predicted"/>
<evidence type="ECO:0000313" key="1">
    <source>
        <dbReference type="EMBL" id="RLZ08573.1"/>
    </source>
</evidence>
<keyword evidence="2" id="KW-1185">Reference proteome</keyword>
<dbReference type="AlphaFoldDB" id="A0A3L9M7R0"/>
<comment type="caution">
    <text evidence="1">The sequence shown here is derived from an EMBL/GenBank/DDBJ whole genome shotgun (WGS) entry which is preliminary data.</text>
</comment>
<sequence length="86" mass="10111">MDIEEKRLQASYKILEALNELINEDDSINKMINEDLTSFIHVVANHVPTMVFKKLTGQDKNLLEFNYIANQLCFQYMKKSEENENL</sequence>
<protein>
    <submittedName>
        <fullName evidence="1">Uncharacterized protein</fullName>
    </submittedName>
</protein>
<dbReference type="Proteomes" id="UP000275348">
    <property type="component" value="Unassembled WGS sequence"/>
</dbReference>
<dbReference type="EMBL" id="RDOJ01000013">
    <property type="protein sequence ID" value="RLZ08573.1"/>
    <property type="molecule type" value="Genomic_DNA"/>
</dbReference>